<dbReference type="InterPro" id="IPR032623">
    <property type="entry name" value="FecR_N"/>
</dbReference>
<comment type="caution">
    <text evidence="3">The sequence shown here is derived from an EMBL/GenBank/DDBJ whole genome shotgun (WGS) entry which is preliminary data.</text>
</comment>
<accession>A0A266Q8C4</accession>
<evidence type="ECO:0008006" key="5">
    <source>
        <dbReference type="Google" id="ProtNLM"/>
    </source>
</evidence>
<keyword evidence="4" id="KW-1185">Reference proteome</keyword>
<dbReference type="InterPro" id="IPR012373">
    <property type="entry name" value="Ferrdict_sens_TM"/>
</dbReference>
<sequence>MHNSDVLAPAPEVINRAATWLVRMQEGALTPNDEQQLLTWRLEKPEHERAWQAAMQFKAMMERVPDELSQPVLGRQRLDRRQLLSIALMATALPLAWLAYRQLPVLTADYRTAKGEQRQISLPDGSQLQLNTGSLVSVQFDAQRRLIHLHRGEIAIQTKPDILTDDATGNSTHKRPFIVSTPAGNIRALGTRFAVRALDEDITQVAVYEHTVALKPAHTGIEVLLDSGKQALFNRQKIHLIEEHHQRIAAWTNGQIIADNQRLDDFIADLARYHPGVLRCDPAVAELRISGVFQLKAPLQILTVIAGTLPVRIARVTDYWITVTTLN</sequence>
<dbReference type="RefSeq" id="WP_094983480.1">
    <property type="nucleotide sequence ID" value="NZ_NHNI01000001.1"/>
</dbReference>
<feature type="domain" description="FecR N-terminal" evidence="2">
    <location>
        <begin position="16"/>
        <end position="56"/>
    </location>
</feature>
<evidence type="ECO:0000259" key="2">
    <source>
        <dbReference type="Pfam" id="PF16220"/>
    </source>
</evidence>
<organism evidence="3 4">
    <name type="scientific">Cellvibrio mixtus</name>
    <dbReference type="NCBI Taxonomy" id="39650"/>
    <lineage>
        <taxon>Bacteria</taxon>
        <taxon>Pseudomonadati</taxon>
        <taxon>Pseudomonadota</taxon>
        <taxon>Gammaproteobacteria</taxon>
        <taxon>Cellvibrionales</taxon>
        <taxon>Cellvibrionaceae</taxon>
        <taxon>Cellvibrio</taxon>
    </lineage>
</organism>
<proteinExistence type="predicted"/>
<dbReference type="EMBL" id="NHNI01000001">
    <property type="protein sequence ID" value="OZY85609.1"/>
    <property type="molecule type" value="Genomic_DNA"/>
</dbReference>
<dbReference type="AlphaFoldDB" id="A0A266Q8C4"/>
<dbReference type="GO" id="GO:0016989">
    <property type="term" value="F:sigma factor antagonist activity"/>
    <property type="evidence" value="ECO:0007669"/>
    <property type="project" value="TreeGrafter"/>
</dbReference>
<dbReference type="PANTHER" id="PTHR30273:SF2">
    <property type="entry name" value="PROTEIN FECR"/>
    <property type="match status" value="1"/>
</dbReference>
<evidence type="ECO:0000313" key="4">
    <source>
        <dbReference type="Proteomes" id="UP000216101"/>
    </source>
</evidence>
<dbReference type="PANTHER" id="PTHR30273">
    <property type="entry name" value="PERIPLASMIC SIGNAL SENSOR AND SIGMA FACTOR ACTIVATOR FECR-RELATED"/>
    <property type="match status" value="1"/>
</dbReference>
<dbReference type="Proteomes" id="UP000216101">
    <property type="component" value="Unassembled WGS sequence"/>
</dbReference>
<dbReference type="Pfam" id="PF04773">
    <property type="entry name" value="FecR"/>
    <property type="match status" value="1"/>
</dbReference>
<protein>
    <recommendedName>
        <fullName evidence="5">Iron dicitrate transport regulator FecR</fullName>
    </recommendedName>
</protein>
<dbReference type="PIRSF" id="PIRSF018266">
    <property type="entry name" value="FecR"/>
    <property type="match status" value="1"/>
</dbReference>
<dbReference type="Pfam" id="PF16220">
    <property type="entry name" value="DUF4880"/>
    <property type="match status" value="1"/>
</dbReference>
<gene>
    <name evidence="3" type="ORF">CBP51_00720</name>
</gene>
<evidence type="ECO:0000313" key="3">
    <source>
        <dbReference type="EMBL" id="OZY85609.1"/>
    </source>
</evidence>
<name>A0A266Q8C4_9GAMM</name>
<feature type="domain" description="FecR protein" evidence="1">
    <location>
        <begin position="109"/>
        <end position="212"/>
    </location>
</feature>
<dbReference type="InterPro" id="IPR006860">
    <property type="entry name" value="FecR"/>
</dbReference>
<dbReference type="Gene3D" id="2.60.120.1440">
    <property type="match status" value="1"/>
</dbReference>
<reference evidence="4" key="1">
    <citation type="submission" date="2017-05" db="EMBL/GenBank/DDBJ databases">
        <authorList>
            <person name="Barney B.M."/>
        </authorList>
    </citation>
    <scope>NUCLEOTIDE SEQUENCE [LARGE SCALE GENOMIC DNA]</scope>
    <source>
        <strain evidence="4">PSBB022</strain>
    </source>
</reference>
<evidence type="ECO:0000259" key="1">
    <source>
        <dbReference type="Pfam" id="PF04773"/>
    </source>
</evidence>